<dbReference type="EMBL" id="BGZK01000868">
    <property type="protein sequence ID" value="GBP63362.1"/>
    <property type="molecule type" value="Genomic_DNA"/>
</dbReference>
<sequence length="118" mass="13423">MTYASPVFAHAAPKALDRLQVIHNKFCRSTTDAHRCVRNSILHRHLELPTISKYTKNDLKRFFDLARSHPNALLRAGVDYEPPPCTHFIHKPRSIFNDPPDALTAAVESLNKVNDTHD</sequence>
<evidence type="ECO:0000313" key="1">
    <source>
        <dbReference type="EMBL" id="GBP63362.1"/>
    </source>
</evidence>
<protein>
    <submittedName>
        <fullName evidence="1">Uncharacterized protein</fullName>
    </submittedName>
</protein>
<organism evidence="1 2">
    <name type="scientific">Eumeta variegata</name>
    <name type="common">Bagworm moth</name>
    <name type="synonym">Eumeta japonica</name>
    <dbReference type="NCBI Taxonomy" id="151549"/>
    <lineage>
        <taxon>Eukaryota</taxon>
        <taxon>Metazoa</taxon>
        <taxon>Ecdysozoa</taxon>
        <taxon>Arthropoda</taxon>
        <taxon>Hexapoda</taxon>
        <taxon>Insecta</taxon>
        <taxon>Pterygota</taxon>
        <taxon>Neoptera</taxon>
        <taxon>Endopterygota</taxon>
        <taxon>Lepidoptera</taxon>
        <taxon>Glossata</taxon>
        <taxon>Ditrysia</taxon>
        <taxon>Tineoidea</taxon>
        <taxon>Psychidae</taxon>
        <taxon>Oiketicinae</taxon>
        <taxon>Eumeta</taxon>
    </lineage>
</organism>
<accession>A0A4C1XK44</accession>
<dbReference type="Proteomes" id="UP000299102">
    <property type="component" value="Unassembled WGS sequence"/>
</dbReference>
<keyword evidence="2" id="KW-1185">Reference proteome</keyword>
<proteinExistence type="predicted"/>
<dbReference type="AlphaFoldDB" id="A0A4C1XK44"/>
<evidence type="ECO:0000313" key="2">
    <source>
        <dbReference type="Proteomes" id="UP000299102"/>
    </source>
</evidence>
<gene>
    <name evidence="1" type="ORF">EVAR_56473_1</name>
</gene>
<dbReference type="OrthoDB" id="10050074at2759"/>
<comment type="caution">
    <text evidence="1">The sequence shown here is derived from an EMBL/GenBank/DDBJ whole genome shotgun (WGS) entry which is preliminary data.</text>
</comment>
<reference evidence="1 2" key="1">
    <citation type="journal article" date="2019" name="Commun. Biol.">
        <title>The bagworm genome reveals a unique fibroin gene that provides high tensile strength.</title>
        <authorList>
            <person name="Kono N."/>
            <person name="Nakamura H."/>
            <person name="Ohtoshi R."/>
            <person name="Tomita M."/>
            <person name="Numata K."/>
            <person name="Arakawa K."/>
        </authorList>
    </citation>
    <scope>NUCLEOTIDE SEQUENCE [LARGE SCALE GENOMIC DNA]</scope>
</reference>
<name>A0A4C1XK44_EUMVA</name>